<evidence type="ECO:0000259" key="7">
    <source>
        <dbReference type="Pfam" id="PF06271"/>
    </source>
</evidence>
<keyword evidence="5 6" id="KW-0472">Membrane</keyword>
<evidence type="ECO:0000256" key="2">
    <source>
        <dbReference type="ARBA" id="ARBA00022475"/>
    </source>
</evidence>
<evidence type="ECO:0000256" key="1">
    <source>
        <dbReference type="ARBA" id="ARBA00004651"/>
    </source>
</evidence>
<comment type="subcellular location">
    <subcellularLocation>
        <location evidence="1">Cell membrane</location>
        <topology evidence="1">Multi-pass membrane protein</topology>
    </subcellularLocation>
</comment>
<organism evidence="8 9">
    <name type="scientific">Bacillus salitolerans</name>
    <dbReference type="NCBI Taxonomy" id="1437434"/>
    <lineage>
        <taxon>Bacteria</taxon>
        <taxon>Bacillati</taxon>
        <taxon>Bacillota</taxon>
        <taxon>Bacilli</taxon>
        <taxon>Bacillales</taxon>
        <taxon>Bacillaceae</taxon>
        <taxon>Bacillus</taxon>
    </lineage>
</organism>
<protein>
    <submittedName>
        <fullName evidence="8">RDD family protein</fullName>
    </submittedName>
</protein>
<accession>A0ABW4LRK1</accession>
<evidence type="ECO:0000256" key="5">
    <source>
        <dbReference type="ARBA" id="ARBA00023136"/>
    </source>
</evidence>
<keyword evidence="3 6" id="KW-0812">Transmembrane</keyword>
<evidence type="ECO:0000256" key="3">
    <source>
        <dbReference type="ARBA" id="ARBA00022692"/>
    </source>
</evidence>
<proteinExistence type="predicted"/>
<feature type="transmembrane region" description="Helical" evidence="6">
    <location>
        <begin position="43"/>
        <end position="63"/>
    </location>
</feature>
<reference evidence="9" key="1">
    <citation type="journal article" date="2019" name="Int. J. Syst. Evol. Microbiol.">
        <title>The Global Catalogue of Microorganisms (GCM) 10K type strain sequencing project: providing services to taxonomists for standard genome sequencing and annotation.</title>
        <authorList>
            <consortium name="The Broad Institute Genomics Platform"/>
            <consortium name="The Broad Institute Genome Sequencing Center for Infectious Disease"/>
            <person name="Wu L."/>
            <person name="Ma J."/>
        </authorList>
    </citation>
    <scope>NUCLEOTIDE SEQUENCE [LARGE SCALE GENOMIC DNA]</scope>
    <source>
        <strain evidence="9">CCUG 49339</strain>
    </source>
</reference>
<dbReference type="InterPro" id="IPR010432">
    <property type="entry name" value="RDD"/>
</dbReference>
<name>A0ABW4LRK1_9BACI</name>
<evidence type="ECO:0000313" key="9">
    <source>
        <dbReference type="Proteomes" id="UP001597214"/>
    </source>
</evidence>
<sequence length="140" mass="15348">MVSNPAGFWVRLGASILDAILLFIVVGVASLLIYQQFLVENNLITNIIEILYALLLPVVWHGYTVGKRVLGIRIARLDGNKVGLGTMILRNVVAGLVYVITLGIGVIVSALMVGIREDKRSIHDFIAGTYVTYDEPEKKP</sequence>
<comment type="caution">
    <text evidence="8">The sequence shown here is derived from an EMBL/GenBank/DDBJ whole genome shotgun (WGS) entry which is preliminary data.</text>
</comment>
<dbReference type="PANTHER" id="PTHR36115:SF9">
    <property type="entry name" value="LMO1584 PROTEIN"/>
    <property type="match status" value="1"/>
</dbReference>
<keyword evidence="9" id="KW-1185">Reference proteome</keyword>
<evidence type="ECO:0000256" key="4">
    <source>
        <dbReference type="ARBA" id="ARBA00022989"/>
    </source>
</evidence>
<dbReference type="EMBL" id="JBHUEM010000017">
    <property type="protein sequence ID" value="MFD1737142.1"/>
    <property type="molecule type" value="Genomic_DNA"/>
</dbReference>
<evidence type="ECO:0000256" key="6">
    <source>
        <dbReference type="SAM" id="Phobius"/>
    </source>
</evidence>
<gene>
    <name evidence="8" type="ORF">ACFSCX_11320</name>
</gene>
<feature type="transmembrane region" description="Helical" evidence="6">
    <location>
        <begin position="12"/>
        <end position="34"/>
    </location>
</feature>
<dbReference type="Proteomes" id="UP001597214">
    <property type="component" value="Unassembled WGS sequence"/>
</dbReference>
<dbReference type="InterPro" id="IPR051791">
    <property type="entry name" value="Pra-immunoreactive"/>
</dbReference>
<dbReference type="RefSeq" id="WP_377928342.1">
    <property type="nucleotide sequence ID" value="NZ_JBHUEM010000017.1"/>
</dbReference>
<dbReference type="PANTHER" id="PTHR36115">
    <property type="entry name" value="PROLINE-RICH ANTIGEN HOMOLOG-RELATED"/>
    <property type="match status" value="1"/>
</dbReference>
<dbReference type="Pfam" id="PF06271">
    <property type="entry name" value="RDD"/>
    <property type="match status" value="1"/>
</dbReference>
<feature type="domain" description="RDD" evidence="7">
    <location>
        <begin position="5"/>
        <end position="128"/>
    </location>
</feature>
<evidence type="ECO:0000313" key="8">
    <source>
        <dbReference type="EMBL" id="MFD1737142.1"/>
    </source>
</evidence>
<keyword evidence="4 6" id="KW-1133">Transmembrane helix</keyword>
<feature type="transmembrane region" description="Helical" evidence="6">
    <location>
        <begin position="92"/>
        <end position="115"/>
    </location>
</feature>
<keyword evidence="2" id="KW-1003">Cell membrane</keyword>